<feature type="region of interest" description="Disordered" evidence="5">
    <location>
        <begin position="59"/>
        <end position="105"/>
    </location>
</feature>
<evidence type="ECO:0000256" key="3">
    <source>
        <dbReference type="ARBA" id="ARBA00022679"/>
    </source>
</evidence>
<proteinExistence type="inferred from homology"/>
<reference evidence="6" key="1">
    <citation type="submission" date="2024-02" db="EMBL/GenBank/DDBJ databases">
        <authorList>
            <consortium name="ELIXIR-Norway"/>
            <consortium name="Elixir Norway"/>
        </authorList>
    </citation>
    <scope>NUCLEOTIDE SEQUENCE</scope>
</reference>
<accession>A0ABP0UTB7</accession>
<keyword evidence="7" id="KW-1185">Reference proteome</keyword>
<evidence type="ECO:0000256" key="2">
    <source>
        <dbReference type="ARBA" id="ARBA00022602"/>
    </source>
</evidence>
<dbReference type="InterPro" id="IPR002088">
    <property type="entry name" value="Prenyl_trans_a"/>
</dbReference>
<dbReference type="Proteomes" id="UP001497512">
    <property type="component" value="Chromosome 5"/>
</dbReference>
<keyword evidence="3" id="KW-0808">Transferase</keyword>
<dbReference type="SUPFAM" id="SSF48439">
    <property type="entry name" value="Protein prenylyltransferase"/>
    <property type="match status" value="1"/>
</dbReference>
<dbReference type="EMBL" id="OZ019897">
    <property type="protein sequence ID" value="CAK9226564.1"/>
    <property type="molecule type" value="Genomic_DNA"/>
</dbReference>
<name>A0ABP0UTB7_9BRYO</name>
<evidence type="ECO:0000256" key="4">
    <source>
        <dbReference type="ARBA" id="ARBA00022737"/>
    </source>
</evidence>
<keyword evidence="2" id="KW-0637">Prenyltransferase</keyword>
<evidence type="ECO:0000256" key="1">
    <source>
        <dbReference type="ARBA" id="ARBA00006734"/>
    </source>
</evidence>
<evidence type="ECO:0000313" key="6">
    <source>
        <dbReference type="EMBL" id="CAK9226564.1"/>
    </source>
</evidence>
<evidence type="ECO:0000256" key="5">
    <source>
        <dbReference type="SAM" id="MobiDB-lite"/>
    </source>
</evidence>
<evidence type="ECO:0008006" key="8">
    <source>
        <dbReference type="Google" id="ProtNLM"/>
    </source>
</evidence>
<dbReference type="Gene3D" id="1.25.40.120">
    <property type="entry name" value="Protein prenylyltransferase"/>
    <property type="match status" value="1"/>
</dbReference>
<dbReference type="PANTHER" id="PTHR11129">
    <property type="entry name" value="PROTEIN FARNESYLTRANSFERASE ALPHA SUBUNIT/RAB GERANYLGERANYL TRANSFERASE ALPHA SUBUNIT"/>
    <property type="match status" value="1"/>
</dbReference>
<protein>
    <recommendedName>
        <fullName evidence="8">Protein prenyltransferase alpha subunit repeat-containing protein 1</fullName>
    </recommendedName>
</protein>
<evidence type="ECO:0000313" key="7">
    <source>
        <dbReference type="Proteomes" id="UP001497512"/>
    </source>
</evidence>
<dbReference type="Pfam" id="PF01239">
    <property type="entry name" value="PPTA"/>
    <property type="match status" value="1"/>
</dbReference>
<sequence length="527" mass="59479">MEEVVADHGLRLLHQLDSILDSHPSIDELGFVHPMQLTSLHALEDFSPDNQGPFFTRMKRRGKAQEASINSNEQAEDCSRRIEGQEGESELPGYNSDDDSGEVEHGNGKLLYDEAAFWCAHGKLAIAVPALAPLYKTAKAEFRVLQKQYAKVTEERCESASCCNGKEMDGRINGIKSCLGLMKEERKASLEKELMKYTRSLVIVNCDFATAWNARKRILSSMAVCEDTLLAELQLASMVLSYGPKSEESWAHRRWVINHMISGGVQQTTIDSVLKADSKLVELIAGRSTMNYRAWRHRHWLISHMSLSQVSAELEETKLWAQSHIADNCCFHYRRCLLLGILQGVASSFSESMKFPPLVHPSLSAALTKKPQIAAHLWMEELSWNEELIKHYLGHEALWIHRRFLLWGFGHNSKIFWSSSATTVAESVVTVSFERQEESLERVMQLAAKELQFADSCIAACGPDVMEDANRQCEFAASYKLWLLSLPGEKGEICKAVEPNLISIQNLLKEVIPHRQRLWDGLVPNIL</sequence>
<keyword evidence="4" id="KW-0677">Repeat</keyword>
<dbReference type="PANTHER" id="PTHR11129:SF10">
    <property type="entry name" value="PROTEIN PRENYLYLTRANSFERASE SUPERFAMILY PROTEIN"/>
    <property type="match status" value="1"/>
</dbReference>
<comment type="similarity">
    <text evidence="1">Belongs to the protein prenyltransferase subunit alpha family.</text>
</comment>
<gene>
    <name evidence="6" type="ORF">CSSPTR1EN2_LOCUS18302</name>
</gene>
<organism evidence="6 7">
    <name type="scientific">Sphagnum troendelagicum</name>
    <dbReference type="NCBI Taxonomy" id="128251"/>
    <lineage>
        <taxon>Eukaryota</taxon>
        <taxon>Viridiplantae</taxon>
        <taxon>Streptophyta</taxon>
        <taxon>Embryophyta</taxon>
        <taxon>Bryophyta</taxon>
        <taxon>Sphagnophytina</taxon>
        <taxon>Sphagnopsida</taxon>
        <taxon>Sphagnales</taxon>
        <taxon>Sphagnaceae</taxon>
        <taxon>Sphagnum</taxon>
    </lineage>
</organism>